<gene>
    <name evidence="2" type="ORF">SUNI508_12417</name>
</gene>
<evidence type="ECO:0000313" key="2">
    <source>
        <dbReference type="EMBL" id="KAK9412717.1"/>
    </source>
</evidence>
<feature type="region of interest" description="Disordered" evidence="1">
    <location>
        <begin position="187"/>
        <end position="243"/>
    </location>
</feature>
<comment type="caution">
    <text evidence="2">The sequence shown here is derived from an EMBL/GenBank/DDBJ whole genome shotgun (WGS) entry which is preliminary data.</text>
</comment>
<feature type="compositionally biased region" description="Basic and acidic residues" evidence="1">
    <location>
        <begin position="187"/>
        <end position="197"/>
    </location>
</feature>
<dbReference type="PANTHER" id="PTHR38703">
    <property type="entry name" value="CHROMOSOME 8, WHOLE GENOME SHOTGUN SEQUENCE"/>
    <property type="match status" value="1"/>
</dbReference>
<evidence type="ECO:0000256" key="1">
    <source>
        <dbReference type="SAM" id="MobiDB-lite"/>
    </source>
</evidence>
<dbReference type="PANTHER" id="PTHR38703:SF1">
    <property type="entry name" value="ALLERGEN"/>
    <property type="match status" value="1"/>
</dbReference>
<keyword evidence="3" id="KW-1185">Reference proteome</keyword>
<feature type="compositionally biased region" description="Basic and acidic residues" evidence="1">
    <location>
        <begin position="131"/>
        <end position="156"/>
    </location>
</feature>
<dbReference type="EMBL" id="JARVKF010000450">
    <property type="protein sequence ID" value="KAK9412717.1"/>
    <property type="molecule type" value="Genomic_DNA"/>
</dbReference>
<dbReference type="Proteomes" id="UP001408356">
    <property type="component" value="Unassembled WGS sequence"/>
</dbReference>
<feature type="compositionally biased region" description="Polar residues" evidence="1">
    <location>
        <begin position="28"/>
        <end position="47"/>
    </location>
</feature>
<name>A0ABR2UDK5_9PEZI</name>
<accession>A0ABR2UDK5</accession>
<protein>
    <submittedName>
        <fullName evidence="2">Allergen</fullName>
    </submittedName>
</protein>
<organism evidence="2 3">
    <name type="scientific">Seiridium unicorne</name>
    <dbReference type="NCBI Taxonomy" id="138068"/>
    <lineage>
        <taxon>Eukaryota</taxon>
        <taxon>Fungi</taxon>
        <taxon>Dikarya</taxon>
        <taxon>Ascomycota</taxon>
        <taxon>Pezizomycotina</taxon>
        <taxon>Sordariomycetes</taxon>
        <taxon>Xylariomycetidae</taxon>
        <taxon>Amphisphaeriales</taxon>
        <taxon>Sporocadaceae</taxon>
        <taxon>Seiridium</taxon>
    </lineage>
</organism>
<proteinExistence type="predicted"/>
<feature type="region of interest" description="Disordered" evidence="1">
    <location>
        <begin position="1"/>
        <end position="173"/>
    </location>
</feature>
<sequence length="243" mass="27100">MASSLPEGALGRVADSIKSIVSQPGEADTSSVEGQTPATKSKTTTSQVDDKTVHKTTEPAVEHETVKSREHEKVDTLVDKEVHQDHYARTVQPVKDKNVLPTEHAYQENQSEREIDHRDGAAKKQAQQEGAKFHDEKEVQGTKYTKEQAPTKENEHVHHHLHETIQPVIERETIQPKVVHTTNRVHEKHNLNDEYHGETTAPAVSLSEFEKGTGAQTRSVTSKSAKSKPGLSGEYQEENRESI</sequence>
<evidence type="ECO:0000313" key="3">
    <source>
        <dbReference type="Proteomes" id="UP001408356"/>
    </source>
</evidence>
<feature type="compositionally biased region" description="Polar residues" evidence="1">
    <location>
        <begin position="214"/>
        <end position="224"/>
    </location>
</feature>
<reference evidence="2 3" key="1">
    <citation type="journal article" date="2024" name="J. Plant Pathol.">
        <title>Sequence and assembly of the genome of Seiridium unicorne, isolate CBS 538.82, causal agent of cypress canker disease.</title>
        <authorList>
            <person name="Scali E."/>
            <person name="Rocca G.D."/>
            <person name="Danti R."/>
            <person name="Garbelotto M."/>
            <person name="Barberini S."/>
            <person name="Baroncelli R."/>
            <person name="Emiliani G."/>
        </authorList>
    </citation>
    <scope>NUCLEOTIDE SEQUENCE [LARGE SCALE GENOMIC DNA]</scope>
    <source>
        <strain evidence="2 3">BM-138-508</strain>
    </source>
</reference>
<feature type="compositionally biased region" description="Basic and acidic residues" evidence="1">
    <location>
        <begin position="48"/>
        <end position="98"/>
    </location>
</feature>
<feature type="compositionally biased region" description="Basic and acidic residues" evidence="1">
    <location>
        <begin position="110"/>
        <end position="122"/>
    </location>
</feature>